<feature type="region of interest" description="Disordered" evidence="6">
    <location>
        <begin position="23"/>
        <end position="48"/>
    </location>
</feature>
<evidence type="ECO:0000256" key="6">
    <source>
        <dbReference type="SAM" id="MobiDB-lite"/>
    </source>
</evidence>
<keyword evidence="4" id="KW-0378">Hydrolase</keyword>
<dbReference type="EMBL" id="FN653020">
    <property type="protein sequence ID" value="CBY23147.1"/>
    <property type="molecule type" value="Genomic_DNA"/>
</dbReference>
<organism evidence="7">
    <name type="scientific">Oikopleura dioica</name>
    <name type="common">Tunicate</name>
    <dbReference type="NCBI Taxonomy" id="34765"/>
    <lineage>
        <taxon>Eukaryota</taxon>
        <taxon>Metazoa</taxon>
        <taxon>Chordata</taxon>
        <taxon>Tunicata</taxon>
        <taxon>Appendicularia</taxon>
        <taxon>Copelata</taxon>
        <taxon>Oikopleuridae</taxon>
        <taxon>Oikopleura</taxon>
    </lineage>
</organism>
<evidence type="ECO:0000313" key="8">
    <source>
        <dbReference type="Proteomes" id="UP000001307"/>
    </source>
</evidence>
<evidence type="ECO:0000256" key="3">
    <source>
        <dbReference type="ARBA" id="ARBA00022741"/>
    </source>
</evidence>
<comment type="catalytic activity">
    <reaction evidence="5">
        <text>GTP + H2O = GDP + phosphate + H(+)</text>
        <dbReference type="Rhea" id="RHEA:19669"/>
        <dbReference type="ChEBI" id="CHEBI:15377"/>
        <dbReference type="ChEBI" id="CHEBI:15378"/>
        <dbReference type="ChEBI" id="CHEBI:37565"/>
        <dbReference type="ChEBI" id="CHEBI:43474"/>
        <dbReference type="ChEBI" id="CHEBI:58189"/>
        <dbReference type="EC" id="3.6.5.2"/>
    </reaction>
</comment>
<feature type="compositionally biased region" description="Low complexity" evidence="6">
    <location>
        <begin position="350"/>
        <end position="363"/>
    </location>
</feature>
<feature type="region of interest" description="Disordered" evidence="6">
    <location>
        <begin position="326"/>
        <end position="369"/>
    </location>
</feature>
<evidence type="ECO:0000256" key="1">
    <source>
        <dbReference type="ARBA" id="ARBA00008344"/>
    </source>
</evidence>
<gene>
    <name evidence="7" type="ORF">GSOID_T00015079001</name>
</gene>
<dbReference type="Gene3D" id="3.40.50.300">
    <property type="entry name" value="P-loop containing nucleotide triphosphate hydrolases"/>
    <property type="match status" value="1"/>
</dbReference>
<comment type="similarity">
    <text evidence="1">Belongs to the small GTPase superfamily. Ras family.</text>
</comment>
<dbReference type="EC" id="3.6.5.2" evidence="2"/>
<evidence type="ECO:0000256" key="4">
    <source>
        <dbReference type="ARBA" id="ARBA00022801"/>
    </source>
</evidence>
<reference evidence="7" key="1">
    <citation type="journal article" date="2010" name="Science">
        <title>Plasticity of animal genome architecture unmasked by rapid evolution of a pelagic tunicate.</title>
        <authorList>
            <person name="Denoeud F."/>
            <person name="Henriet S."/>
            <person name="Mungpakdee S."/>
            <person name="Aury J.M."/>
            <person name="Da Silva C."/>
            <person name="Brinkmann H."/>
            <person name="Mikhaleva J."/>
            <person name="Olsen L.C."/>
            <person name="Jubin C."/>
            <person name="Canestro C."/>
            <person name="Bouquet J.M."/>
            <person name="Danks G."/>
            <person name="Poulain J."/>
            <person name="Campsteijn C."/>
            <person name="Adamski M."/>
            <person name="Cross I."/>
            <person name="Yadetie F."/>
            <person name="Muffato M."/>
            <person name="Louis A."/>
            <person name="Butcher S."/>
            <person name="Tsagkogeorga G."/>
            <person name="Konrad A."/>
            <person name="Singh S."/>
            <person name="Jensen M.F."/>
            <person name="Cong E.H."/>
            <person name="Eikeseth-Otteraa H."/>
            <person name="Noel B."/>
            <person name="Anthouard V."/>
            <person name="Porcel B.M."/>
            <person name="Kachouri-Lafond R."/>
            <person name="Nishino A."/>
            <person name="Ugolini M."/>
            <person name="Chourrout P."/>
            <person name="Nishida H."/>
            <person name="Aasland R."/>
            <person name="Huzurbazar S."/>
            <person name="Westhof E."/>
            <person name="Delsuc F."/>
            <person name="Lehrach H."/>
            <person name="Reinhardt R."/>
            <person name="Weissenbach J."/>
            <person name="Roy S.W."/>
            <person name="Artiguenave F."/>
            <person name="Postlethwait J.H."/>
            <person name="Manak J.R."/>
            <person name="Thompson E.M."/>
            <person name="Jaillon O."/>
            <person name="Du Pasquier L."/>
            <person name="Boudinot P."/>
            <person name="Liberles D.A."/>
            <person name="Volff J.N."/>
            <person name="Philippe H."/>
            <person name="Lenhard B."/>
            <person name="Roest Crollius H."/>
            <person name="Wincker P."/>
            <person name="Chourrout D."/>
        </authorList>
    </citation>
    <scope>NUCLEOTIDE SEQUENCE [LARGE SCALE GENOMIC DNA]</scope>
</reference>
<dbReference type="SMART" id="SM00175">
    <property type="entry name" value="RAB"/>
    <property type="match status" value="1"/>
</dbReference>
<sequence length="369" mass="40613">MNDIIRIPSKIFERIRKPSLGQTNELKKQSQRKLSCPDISQNGKRKKSLSKIISRRPSITGSQINLRFAMLGEPNCGKSAVLVRYLTGRFIGEYVKDRSLKYRQQSSILGRPVSAEFIDLCSEDSNNFCPIERCDLDGVVVVYDTTLHTSVLHAKEITRTLNALRIPHVIVGNKRDLGGKSLASELERSQNHFTVSAKEATADVIGAFSNLYNQLLDIDFHEGQVSKRIRPRRKYSTVEIPSATLAGLNSKLNRRQTVGGRYGSEINKALSAHHQHKVCTTVINSSLRPAVTNTTISAGVIENLEPGAKSRRGSWSIRLAKFVSKNVSRKKSSAGDSSSFDDPIDVDLPSSSDSSCSSSLRSSGKGCPP</sequence>
<accession>E4X049</accession>
<proteinExistence type="inferred from homology"/>
<dbReference type="Pfam" id="PF00071">
    <property type="entry name" value="Ras"/>
    <property type="match status" value="1"/>
</dbReference>
<dbReference type="GO" id="GO:0005525">
    <property type="term" value="F:GTP binding"/>
    <property type="evidence" value="ECO:0007669"/>
    <property type="project" value="InterPro"/>
</dbReference>
<keyword evidence="3" id="KW-0547">Nucleotide-binding</keyword>
<dbReference type="SMART" id="SM00173">
    <property type="entry name" value="RAS"/>
    <property type="match status" value="1"/>
</dbReference>
<evidence type="ECO:0000256" key="2">
    <source>
        <dbReference type="ARBA" id="ARBA00011984"/>
    </source>
</evidence>
<dbReference type="PANTHER" id="PTHR45704">
    <property type="entry name" value="RAS-LIKE FAMILY MEMBER 11"/>
    <property type="match status" value="1"/>
</dbReference>
<name>E4X049_OIKDI</name>
<dbReference type="GO" id="GO:0003925">
    <property type="term" value="F:G protein activity"/>
    <property type="evidence" value="ECO:0007669"/>
    <property type="project" value="UniProtKB-EC"/>
</dbReference>
<dbReference type="OrthoDB" id="18798at2759"/>
<dbReference type="InParanoid" id="E4X049"/>
<protein>
    <recommendedName>
        <fullName evidence="2">small monomeric GTPase</fullName>
        <ecNumber evidence="2">3.6.5.2</ecNumber>
    </recommendedName>
</protein>
<dbReference type="InterPro" id="IPR051065">
    <property type="entry name" value="Ras-related_GTPase"/>
</dbReference>
<dbReference type="PRINTS" id="PR00449">
    <property type="entry name" value="RASTRNSFRMNG"/>
</dbReference>
<dbReference type="InterPro" id="IPR001806">
    <property type="entry name" value="Small_GTPase"/>
</dbReference>
<dbReference type="AlphaFoldDB" id="E4X049"/>
<evidence type="ECO:0000256" key="5">
    <source>
        <dbReference type="ARBA" id="ARBA00048098"/>
    </source>
</evidence>
<evidence type="ECO:0000313" key="7">
    <source>
        <dbReference type="EMBL" id="CBY23147.1"/>
    </source>
</evidence>
<dbReference type="InterPro" id="IPR027417">
    <property type="entry name" value="P-loop_NTPase"/>
</dbReference>
<dbReference type="SUPFAM" id="SSF52540">
    <property type="entry name" value="P-loop containing nucleoside triphosphate hydrolases"/>
    <property type="match status" value="1"/>
</dbReference>
<dbReference type="Proteomes" id="UP000001307">
    <property type="component" value="Unassembled WGS sequence"/>
</dbReference>
<keyword evidence="8" id="KW-1185">Reference proteome</keyword>